<evidence type="ECO:0000256" key="4">
    <source>
        <dbReference type="ARBA" id="ARBA00022982"/>
    </source>
</evidence>
<feature type="transmembrane region" description="Helical" evidence="7">
    <location>
        <begin position="156"/>
        <end position="175"/>
    </location>
</feature>
<dbReference type="SUPFAM" id="SSF54862">
    <property type="entry name" value="4Fe-4S ferredoxins"/>
    <property type="match status" value="1"/>
</dbReference>
<keyword evidence="3" id="KW-0479">Metal-binding</keyword>
<evidence type="ECO:0000256" key="6">
    <source>
        <dbReference type="ARBA" id="ARBA00023014"/>
    </source>
</evidence>
<reference evidence="10" key="1">
    <citation type="journal article" date="2019" name="Int. J. Syst. Evol. Microbiol.">
        <title>The Global Catalogue of Microorganisms (GCM) 10K type strain sequencing project: providing services to taxonomists for standard genome sequencing and annotation.</title>
        <authorList>
            <consortium name="The Broad Institute Genomics Platform"/>
            <consortium name="The Broad Institute Genome Sequencing Center for Infectious Disease"/>
            <person name="Wu L."/>
            <person name="Ma J."/>
        </authorList>
    </citation>
    <scope>NUCLEOTIDE SEQUENCE [LARGE SCALE GENOMIC DNA]</scope>
    <source>
        <strain evidence="10">KCTC 42456</strain>
    </source>
</reference>
<evidence type="ECO:0000256" key="1">
    <source>
        <dbReference type="ARBA" id="ARBA00022448"/>
    </source>
</evidence>
<dbReference type="NCBIfam" id="TIGR02745">
    <property type="entry name" value="ccoG_rdxA_fixG"/>
    <property type="match status" value="1"/>
</dbReference>
<keyword evidence="10" id="KW-1185">Reference proteome</keyword>
<name>A0ABW5TRN9_9SPHI</name>
<dbReference type="InterPro" id="IPR014116">
    <property type="entry name" value="Cyt_c_oxidase_cbb3_FixG"/>
</dbReference>
<feature type="transmembrane region" description="Helical" evidence="7">
    <location>
        <begin position="333"/>
        <end position="350"/>
    </location>
</feature>
<comment type="caution">
    <text evidence="9">The sequence shown here is derived from an EMBL/GenBank/DDBJ whole genome shotgun (WGS) entry which is preliminary data.</text>
</comment>
<dbReference type="PANTHER" id="PTHR30176">
    <property type="entry name" value="FERREDOXIN-TYPE PROTEIN NAPH"/>
    <property type="match status" value="1"/>
</dbReference>
<dbReference type="Gene3D" id="2.60.40.10">
    <property type="entry name" value="Immunoglobulins"/>
    <property type="match status" value="1"/>
</dbReference>
<keyword evidence="5" id="KW-0408">Iron</keyword>
<protein>
    <submittedName>
        <fullName evidence="9">Cytochrome c oxidase accessory protein CcoG</fullName>
    </submittedName>
</protein>
<dbReference type="InterPro" id="IPR017900">
    <property type="entry name" value="4Fe4S_Fe_S_CS"/>
</dbReference>
<evidence type="ECO:0000259" key="8">
    <source>
        <dbReference type="PROSITE" id="PS51379"/>
    </source>
</evidence>
<feature type="domain" description="4Fe-4S ferredoxin-type" evidence="8">
    <location>
        <begin position="251"/>
        <end position="282"/>
    </location>
</feature>
<evidence type="ECO:0000256" key="2">
    <source>
        <dbReference type="ARBA" id="ARBA00022485"/>
    </source>
</evidence>
<dbReference type="InterPro" id="IPR009051">
    <property type="entry name" value="Helical_ferredxn"/>
</dbReference>
<feature type="transmembrane region" description="Helical" evidence="7">
    <location>
        <begin position="187"/>
        <end position="208"/>
    </location>
</feature>
<keyword evidence="7" id="KW-1133">Transmembrane helix</keyword>
<dbReference type="Pfam" id="PF12801">
    <property type="entry name" value="Fer4_5"/>
    <property type="match status" value="1"/>
</dbReference>
<dbReference type="PROSITE" id="PS51379">
    <property type="entry name" value="4FE4S_FER_2"/>
    <property type="match status" value="1"/>
</dbReference>
<dbReference type="InterPro" id="IPR017896">
    <property type="entry name" value="4Fe4S_Fe-S-bd"/>
</dbReference>
<dbReference type="Gene3D" id="1.10.1060.10">
    <property type="entry name" value="Alpha-helical ferredoxin"/>
    <property type="match status" value="1"/>
</dbReference>
<dbReference type="InterPro" id="IPR051684">
    <property type="entry name" value="Electron_Trans/Redox"/>
</dbReference>
<dbReference type="PANTHER" id="PTHR30176:SF3">
    <property type="entry name" value="FERREDOXIN-TYPE PROTEIN NAPH"/>
    <property type="match status" value="1"/>
</dbReference>
<keyword evidence="7" id="KW-0472">Membrane</keyword>
<keyword evidence="7" id="KW-0812">Transmembrane</keyword>
<keyword evidence="4" id="KW-0249">Electron transport</keyword>
<dbReference type="InterPro" id="IPR013783">
    <property type="entry name" value="Ig-like_fold"/>
</dbReference>
<keyword evidence="1" id="KW-0813">Transport</keyword>
<dbReference type="Proteomes" id="UP001597546">
    <property type="component" value="Unassembled WGS sequence"/>
</dbReference>
<dbReference type="InterPro" id="IPR032879">
    <property type="entry name" value="FixG_C"/>
</dbReference>
<keyword evidence="6" id="KW-0411">Iron-sulfur</keyword>
<evidence type="ECO:0000256" key="7">
    <source>
        <dbReference type="SAM" id="Phobius"/>
    </source>
</evidence>
<proteinExistence type="predicted"/>
<evidence type="ECO:0000313" key="9">
    <source>
        <dbReference type="EMBL" id="MFD2731951.1"/>
    </source>
</evidence>
<organism evidence="9 10">
    <name type="scientific">Pedobacter alpinus</name>
    <dbReference type="NCBI Taxonomy" id="1590643"/>
    <lineage>
        <taxon>Bacteria</taxon>
        <taxon>Pseudomonadati</taxon>
        <taxon>Bacteroidota</taxon>
        <taxon>Sphingobacteriia</taxon>
        <taxon>Sphingobacteriales</taxon>
        <taxon>Sphingobacteriaceae</taxon>
        <taxon>Pedobacter</taxon>
    </lineage>
</organism>
<feature type="transmembrane region" description="Helical" evidence="7">
    <location>
        <begin position="83"/>
        <end position="107"/>
    </location>
</feature>
<evidence type="ECO:0000313" key="10">
    <source>
        <dbReference type="Proteomes" id="UP001597546"/>
    </source>
</evidence>
<feature type="transmembrane region" description="Helical" evidence="7">
    <location>
        <begin position="32"/>
        <end position="52"/>
    </location>
</feature>
<dbReference type="RefSeq" id="WP_379043721.1">
    <property type="nucleotide sequence ID" value="NZ_JBHSKW010000032.1"/>
</dbReference>
<sequence length="462" mass="53518">MSDQEIKYHHQTVDEKGKRRWLYPLIRVGDWYKYRSVVSYVLLVFLFGAPYLKINGNQFILFNIIERKFILFGQVFWPQDFFIIVLLMLTGLVAIVLFTSAFGRIFCGWICPQTIFLEMVFRKLEIWIEGEPAARKKLDNSPWNQDKIIKKTTKHFLYILISFFIANTFLAYIIGTDELWKIMTEPIQQHLTGFVSIWVFTAAFYWVFAHFRELVCIVACPYGRLQGVLLDKNSLIVAYHYLRGEPRGRIKKSEVNPEPLGDCVDCNLCVAVCPTGIDIREGTQLECVNCTACIDACNQVMDKINRPRNLIGYYSEEMIKNNEQPKFTLRMKAYSIVIVLMMAISTYFILSRKDIDVTILRASGTLYQEQPNGYVSNLYTAELVNKTSKAIKVDFESEDKDAKIKWIQAVDKIEKEETVKVTFFVMLPQKSIVKTKTNIKLLVKIDGEIIDHIETNFLGPVN</sequence>
<keyword evidence="2" id="KW-0004">4Fe-4S</keyword>
<dbReference type="EMBL" id="JBHULV010000028">
    <property type="protein sequence ID" value="MFD2731951.1"/>
    <property type="molecule type" value="Genomic_DNA"/>
</dbReference>
<dbReference type="Pfam" id="PF11614">
    <property type="entry name" value="FixG_C"/>
    <property type="match status" value="1"/>
</dbReference>
<dbReference type="Pfam" id="PF13746">
    <property type="entry name" value="Fer4_18"/>
    <property type="match status" value="1"/>
</dbReference>
<accession>A0ABW5TRN9</accession>
<evidence type="ECO:0000256" key="3">
    <source>
        <dbReference type="ARBA" id="ARBA00022723"/>
    </source>
</evidence>
<dbReference type="PROSITE" id="PS00198">
    <property type="entry name" value="4FE4S_FER_1"/>
    <property type="match status" value="1"/>
</dbReference>
<evidence type="ECO:0000256" key="5">
    <source>
        <dbReference type="ARBA" id="ARBA00023004"/>
    </source>
</evidence>
<gene>
    <name evidence="9" type="primary">ccoG</name>
    <name evidence="9" type="ORF">ACFSSE_09560</name>
</gene>